<feature type="compositionally biased region" description="Basic residues" evidence="5">
    <location>
        <begin position="416"/>
        <end position="432"/>
    </location>
</feature>
<keyword evidence="10" id="KW-1185">Reference proteome</keyword>
<dbReference type="SUPFAM" id="SSF75620">
    <property type="entry name" value="Release factor"/>
    <property type="match status" value="1"/>
</dbReference>
<evidence type="ECO:0000313" key="10">
    <source>
        <dbReference type="Proteomes" id="UP001165122"/>
    </source>
</evidence>
<evidence type="ECO:0000256" key="2">
    <source>
        <dbReference type="ARBA" id="ARBA00010835"/>
    </source>
</evidence>
<dbReference type="InterPro" id="IPR045853">
    <property type="entry name" value="Pep_chain_release_fac_I_sf"/>
</dbReference>
<evidence type="ECO:0000256" key="4">
    <source>
        <dbReference type="ARBA" id="ARBA00023128"/>
    </source>
</evidence>
<dbReference type="GO" id="GO:0003747">
    <property type="term" value="F:translation release factor activity"/>
    <property type="evidence" value="ECO:0007669"/>
    <property type="project" value="InterPro"/>
</dbReference>
<dbReference type="AlphaFoldDB" id="A0A9W7KS28"/>
<keyword evidence="6" id="KW-0732">Signal</keyword>
<feature type="signal peptide" evidence="6">
    <location>
        <begin position="1"/>
        <end position="21"/>
    </location>
</feature>
<keyword evidence="3" id="KW-0809">Transit peptide</keyword>
<dbReference type="EMBL" id="BRXW01000139">
    <property type="protein sequence ID" value="GMI09633.1"/>
    <property type="molecule type" value="Genomic_DNA"/>
</dbReference>
<reference evidence="10" key="1">
    <citation type="journal article" date="2023" name="Commun. Biol.">
        <title>Genome analysis of Parmales, the sister group of diatoms, reveals the evolutionary specialization of diatoms from phago-mixotrophs to photoautotrophs.</title>
        <authorList>
            <person name="Ban H."/>
            <person name="Sato S."/>
            <person name="Yoshikawa S."/>
            <person name="Yamada K."/>
            <person name="Nakamura Y."/>
            <person name="Ichinomiya M."/>
            <person name="Sato N."/>
            <person name="Blanc-Mathieu R."/>
            <person name="Endo H."/>
            <person name="Kuwata A."/>
            <person name="Ogata H."/>
        </authorList>
    </citation>
    <scope>NUCLEOTIDE SEQUENCE [LARGE SCALE GENOMIC DNA]</scope>
    <source>
        <strain evidence="10">NIES 3700</strain>
    </source>
</reference>
<feature type="chain" id="PRO_5040904337" description="Prokaryotic-type class I peptide chain release factors domain-containing protein" evidence="6">
    <location>
        <begin position="22"/>
        <end position="445"/>
    </location>
</feature>
<sequence length="445" mass="51283">MHVSCIMAAILFNTFINRASPLLFSTSNRFTCNALRAHRHATFRTSTLLTSLPENSYKAYTIEEDKLLWSCINLPVEEQCKLLGRGERSIIKRLKSLKDVNSNSYKRLFTTNTQDPQITQANPKTRLARASEILQRIKFDYYLASEDYSVIIMDRTEGSVQVPFDAENDSISGSERQFVFAIPEHRIEQILFRRRVVWNKAKRIDLFGDIATVQNTYDLWLEETEKKDREKKELASHFKGFDELLETTENLDVRDLVNIYDKYIDDIYEDNENSDDDNSNSNSNDLFKRLITLTFEDDPELQNRLLTSFDEEPQSTKSHASIPSAKQIQQKILPELNEDDIEESFVKGGGAGGQKINKTASKVVLIHRPTKITVATQKTRSLQQNRKIARKMLAEQVDVHLNGEKSKLAMKGSAKSNKKSKAKAKARRNREKKSREKENENEEEF</sequence>
<dbReference type="Proteomes" id="UP001165122">
    <property type="component" value="Unassembled WGS sequence"/>
</dbReference>
<dbReference type="Pfam" id="PF00472">
    <property type="entry name" value="RF-1"/>
    <property type="match status" value="1"/>
</dbReference>
<evidence type="ECO:0000313" key="9">
    <source>
        <dbReference type="EMBL" id="GMI09633.1"/>
    </source>
</evidence>
<feature type="domain" description="Prokaryotic-type class I peptide chain release factors" evidence="7">
    <location>
        <begin position="334"/>
        <end position="435"/>
    </location>
</feature>
<dbReference type="Gene3D" id="3.30.160.20">
    <property type="match status" value="1"/>
</dbReference>
<dbReference type="PANTHER" id="PTHR46203">
    <property type="entry name" value="PROBABLE PEPTIDE CHAIN RELEASE FACTOR C12ORF65"/>
    <property type="match status" value="1"/>
</dbReference>
<evidence type="ECO:0000256" key="5">
    <source>
        <dbReference type="SAM" id="MobiDB-lite"/>
    </source>
</evidence>
<evidence type="ECO:0000259" key="8">
    <source>
        <dbReference type="Pfam" id="PF04457"/>
    </source>
</evidence>
<accession>A0A9W7KS28</accession>
<dbReference type="InterPro" id="IPR000352">
    <property type="entry name" value="Pep_chain_release_fac_I"/>
</dbReference>
<evidence type="ECO:0008006" key="11">
    <source>
        <dbReference type="Google" id="ProtNLM"/>
    </source>
</evidence>
<dbReference type="GO" id="GO:0005739">
    <property type="term" value="C:mitochondrion"/>
    <property type="evidence" value="ECO:0007669"/>
    <property type="project" value="UniProtKB-SubCell"/>
</dbReference>
<dbReference type="OrthoDB" id="277888at2759"/>
<dbReference type="Pfam" id="PF04457">
    <property type="entry name" value="MJ1316"/>
    <property type="match status" value="1"/>
</dbReference>
<gene>
    <name evidence="9" type="ORF">TrLO_g6572</name>
</gene>
<dbReference type="InterPro" id="IPR040459">
    <property type="entry name" value="MJ1316"/>
</dbReference>
<proteinExistence type="inferred from homology"/>
<evidence type="ECO:0000256" key="1">
    <source>
        <dbReference type="ARBA" id="ARBA00004173"/>
    </source>
</evidence>
<organism evidence="9 10">
    <name type="scientific">Triparma laevis f. longispina</name>
    <dbReference type="NCBI Taxonomy" id="1714387"/>
    <lineage>
        <taxon>Eukaryota</taxon>
        <taxon>Sar</taxon>
        <taxon>Stramenopiles</taxon>
        <taxon>Ochrophyta</taxon>
        <taxon>Bolidophyceae</taxon>
        <taxon>Parmales</taxon>
        <taxon>Triparmaceae</taxon>
        <taxon>Triparma</taxon>
    </lineage>
</organism>
<comment type="subcellular location">
    <subcellularLocation>
        <location evidence="1">Mitochondrion</location>
    </subcellularLocation>
</comment>
<comment type="caution">
    <text evidence="9">The sequence shown here is derived from an EMBL/GenBank/DDBJ whole genome shotgun (WGS) entry which is preliminary data.</text>
</comment>
<name>A0A9W7KS28_9STRA</name>
<evidence type="ECO:0000259" key="7">
    <source>
        <dbReference type="Pfam" id="PF00472"/>
    </source>
</evidence>
<dbReference type="InterPro" id="IPR052405">
    <property type="entry name" value="Mito_Transl_Release_Factor"/>
</dbReference>
<feature type="domain" description="MJ1316 RNA cyclic group end recognition" evidence="8">
    <location>
        <begin position="129"/>
        <end position="200"/>
    </location>
</feature>
<evidence type="ECO:0000256" key="6">
    <source>
        <dbReference type="SAM" id="SignalP"/>
    </source>
</evidence>
<feature type="region of interest" description="Disordered" evidence="5">
    <location>
        <begin position="401"/>
        <end position="445"/>
    </location>
</feature>
<evidence type="ECO:0000256" key="3">
    <source>
        <dbReference type="ARBA" id="ARBA00022946"/>
    </source>
</evidence>
<dbReference type="PANTHER" id="PTHR46203:SF1">
    <property type="entry name" value="MITOCHONDRIAL TRANSLATION RELEASE FACTOR IN RESCUE"/>
    <property type="match status" value="1"/>
</dbReference>
<comment type="similarity">
    <text evidence="2">Belongs to the prokaryotic/mitochondrial release factor family.</text>
</comment>
<keyword evidence="4" id="KW-0496">Mitochondrion</keyword>
<protein>
    <recommendedName>
        <fullName evidence="11">Prokaryotic-type class I peptide chain release factors domain-containing protein</fullName>
    </recommendedName>
</protein>